<dbReference type="GO" id="GO:0005576">
    <property type="term" value="C:extracellular region"/>
    <property type="evidence" value="ECO:0007669"/>
    <property type="project" value="TreeGrafter"/>
</dbReference>
<keyword evidence="3" id="KW-0449">Lipoprotein</keyword>
<evidence type="ECO:0000259" key="2">
    <source>
        <dbReference type="Pfam" id="PF07007"/>
    </source>
</evidence>
<feature type="signal peptide" evidence="1">
    <location>
        <begin position="1"/>
        <end position="19"/>
    </location>
</feature>
<dbReference type="AlphaFoldDB" id="A0A240C4F8"/>
<feature type="domain" description="Lysozyme inhibitor LprI-like N-terminal" evidence="2">
    <location>
        <begin position="176"/>
        <end position="255"/>
    </location>
</feature>
<evidence type="ECO:0000256" key="1">
    <source>
        <dbReference type="SAM" id="SignalP"/>
    </source>
</evidence>
<gene>
    <name evidence="3" type="ORF">SAMEA4384070_03025</name>
</gene>
<reference evidence="3 4" key="1">
    <citation type="submission" date="2017-06" db="EMBL/GenBank/DDBJ databases">
        <authorList>
            <consortium name="Pathogen Informatics"/>
        </authorList>
    </citation>
    <scope>NUCLEOTIDE SEQUENCE [LARGE SCALE GENOMIC DNA]</scope>
    <source>
        <strain evidence="3 4">NCTC12148</strain>
    </source>
</reference>
<dbReference type="STRING" id="1411141.GCA_001590885_00294"/>
<accession>A0A240C4F8</accession>
<name>A0A240C4F8_SERFI</name>
<organism evidence="3 4">
    <name type="scientific">Serratia ficaria</name>
    <dbReference type="NCBI Taxonomy" id="61651"/>
    <lineage>
        <taxon>Bacteria</taxon>
        <taxon>Pseudomonadati</taxon>
        <taxon>Pseudomonadota</taxon>
        <taxon>Gammaproteobacteria</taxon>
        <taxon>Enterobacterales</taxon>
        <taxon>Yersiniaceae</taxon>
        <taxon>Serratia</taxon>
    </lineage>
</organism>
<dbReference type="InterPro" id="IPR009739">
    <property type="entry name" value="LprI-like_N"/>
</dbReference>
<dbReference type="PANTHER" id="PTHR37549:SF1">
    <property type="entry name" value="LIPOPROTEIN LPRI"/>
    <property type="match status" value="1"/>
</dbReference>
<keyword evidence="1" id="KW-0732">Signal</keyword>
<dbReference type="Proteomes" id="UP000215134">
    <property type="component" value="Chromosome 1"/>
</dbReference>
<dbReference type="OrthoDB" id="5957809at2"/>
<dbReference type="InterPro" id="IPR052755">
    <property type="entry name" value="Lysozyme_Inhibitor_LprI"/>
</dbReference>
<evidence type="ECO:0000313" key="3">
    <source>
        <dbReference type="EMBL" id="SNW02907.1"/>
    </source>
</evidence>
<dbReference type="EMBL" id="LT906479">
    <property type="protein sequence ID" value="SNW02907.1"/>
    <property type="molecule type" value="Genomic_DNA"/>
</dbReference>
<protein>
    <submittedName>
        <fullName evidence="3">Uncharacterized protein conserved in bacteria, putative lipoprotein</fullName>
    </submittedName>
</protein>
<proteinExistence type="predicted"/>
<evidence type="ECO:0000313" key="4">
    <source>
        <dbReference type="Proteomes" id="UP000215134"/>
    </source>
</evidence>
<dbReference type="Pfam" id="PF07007">
    <property type="entry name" value="LprI"/>
    <property type="match status" value="1"/>
</dbReference>
<sequence length="259" mass="28849">MKLCAFLLSSLLLSSTAYAAEKNVKPLAIDGLWQVTQVNIDNEATRTLNYQFNDPRLLGRIINISSQSIESNLPEKDVCTTPTLSIEKNTLNQLIAKSMGPNVTVKNYELNESGQAEISLFKLTCNSGSFGPSENSAGSWFAELNPQKALVKWYDGSLLQLERLPENPKPVASFDCTKAKSIVEKTICSDFNLSAYDKSVSQAWLLAKKQATDVGDKKLMTSLSSTQKTWLLQRDKCRDNKDCLTNMMQERINDLSAYE</sequence>
<dbReference type="PANTHER" id="PTHR37549">
    <property type="entry name" value="LIPOPROTEIN LPRI"/>
    <property type="match status" value="1"/>
</dbReference>
<dbReference type="KEGG" id="sfj:SAMEA4384070_3025"/>
<keyword evidence="4" id="KW-1185">Reference proteome</keyword>
<feature type="chain" id="PRO_5011285957" evidence="1">
    <location>
        <begin position="20"/>
        <end position="259"/>
    </location>
</feature>